<evidence type="ECO:0000313" key="1">
    <source>
        <dbReference type="EMBL" id="MCT2409130.1"/>
    </source>
</evidence>
<dbReference type="Proteomes" id="UP001142057">
    <property type="component" value="Unassembled WGS sequence"/>
</dbReference>
<dbReference type="SUPFAM" id="SSF48295">
    <property type="entry name" value="TrpR-like"/>
    <property type="match status" value="1"/>
</dbReference>
<evidence type="ECO:0000313" key="2">
    <source>
        <dbReference type="Proteomes" id="UP001142057"/>
    </source>
</evidence>
<protein>
    <submittedName>
        <fullName evidence="1">Helix-turn-helix domain-containing protein</fullName>
    </submittedName>
</protein>
<keyword evidence="2" id="KW-1185">Reference proteome</keyword>
<comment type="caution">
    <text evidence="1">The sequence shown here is derived from an EMBL/GenBank/DDBJ whole genome shotgun (WGS) entry which is preliminary data.</text>
</comment>
<reference evidence="1" key="1">
    <citation type="submission" date="2022-08" db="EMBL/GenBank/DDBJ databases">
        <title>Chryseobacterium antibioticum,isolated from the rhizosphere soil of Pyrola in Tibet.</title>
        <authorList>
            <person name="Kan Y."/>
        </authorList>
    </citation>
    <scope>NUCLEOTIDE SEQUENCE</scope>
    <source>
        <strain evidence="1">Pc2-12</strain>
    </source>
</reference>
<accession>A0ABT2IKG0</accession>
<dbReference type="RefSeq" id="WP_259830553.1">
    <property type="nucleotide sequence ID" value="NZ_JANZQH010000008.1"/>
</dbReference>
<organism evidence="1 2">
    <name type="scientific">Chryseobacterium pyrolae</name>
    <dbReference type="NCBI Taxonomy" id="2987481"/>
    <lineage>
        <taxon>Bacteria</taxon>
        <taxon>Pseudomonadati</taxon>
        <taxon>Bacteroidota</taxon>
        <taxon>Flavobacteriia</taxon>
        <taxon>Flavobacteriales</taxon>
        <taxon>Weeksellaceae</taxon>
        <taxon>Chryseobacterium group</taxon>
        <taxon>Chryseobacterium</taxon>
    </lineage>
</organism>
<sequence>MKTPNYQKIYEDLIKFKGLEDHMTVPKLERSIDIIKFNKLISKQTVNEIVTQQGRSYDEDSILELLHYQIKYEMSNTQLALEFKLSRNTVARWKKIYNIK</sequence>
<name>A0ABT2IKG0_9FLAO</name>
<proteinExistence type="predicted"/>
<dbReference type="EMBL" id="JANZQH010000008">
    <property type="protein sequence ID" value="MCT2409130.1"/>
    <property type="molecule type" value="Genomic_DNA"/>
</dbReference>
<dbReference type="InterPro" id="IPR010921">
    <property type="entry name" value="Trp_repressor/repl_initiator"/>
</dbReference>
<gene>
    <name evidence="1" type="ORF">NZD88_16400</name>
</gene>